<keyword evidence="2 3" id="KW-0175">Coiled coil</keyword>
<reference evidence="6" key="1">
    <citation type="submission" date="2025-08" db="UniProtKB">
        <authorList>
            <consortium name="RefSeq"/>
        </authorList>
    </citation>
    <scope>IDENTIFICATION</scope>
    <source>
        <tissue evidence="6">Muscle</tissue>
    </source>
</reference>
<evidence type="ECO:0000259" key="4">
    <source>
        <dbReference type="Pfam" id="PF12845"/>
    </source>
</evidence>
<dbReference type="PANTHER" id="PTHR14432">
    <property type="entry name" value="PROSAPIP2 PROTEIN/5-AZACYTIDINE INDUCED GENE 2"/>
    <property type="match status" value="1"/>
</dbReference>
<evidence type="ECO:0000256" key="3">
    <source>
        <dbReference type="SAM" id="Coils"/>
    </source>
</evidence>
<dbReference type="AlphaFoldDB" id="A0A6I9MQ43"/>
<feature type="domain" description="Tbk1/Ikki binding" evidence="4">
    <location>
        <begin position="92"/>
        <end position="130"/>
    </location>
</feature>
<dbReference type="OrthoDB" id="8796075at2759"/>
<dbReference type="PANTHER" id="PTHR14432:SF2">
    <property type="entry name" value="TANK-BINDING KINASE 1-BINDING PROTEIN 1"/>
    <property type="match status" value="1"/>
</dbReference>
<evidence type="ECO:0000256" key="1">
    <source>
        <dbReference type="ARBA" id="ARBA00022553"/>
    </source>
</evidence>
<evidence type="ECO:0000256" key="2">
    <source>
        <dbReference type="ARBA" id="ARBA00023054"/>
    </source>
</evidence>
<accession>A0A6I9MQ43</accession>
<protein>
    <submittedName>
        <fullName evidence="6">TANK-binding kinase 1-binding protein 1-like</fullName>
    </submittedName>
</protein>
<evidence type="ECO:0000313" key="5">
    <source>
        <dbReference type="Proteomes" id="UP000504611"/>
    </source>
</evidence>
<feature type="coiled-coil region" evidence="3">
    <location>
        <begin position="28"/>
        <end position="76"/>
    </location>
</feature>
<dbReference type="KEGG" id="ncc:104944518"/>
<dbReference type="GeneID" id="104944518"/>
<keyword evidence="1" id="KW-0597">Phosphoprotein</keyword>
<dbReference type="GO" id="GO:0005737">
    <property type="term" value="C:cytoplasm"/>
    <property type="evidence" value="ECO:0007669"/>
    <property type="project" value="TreeGrafter"/>
</dbReference>
<name>A0A6I9MQ43_9TELE</name>
<dbReference type="Pfam" id="PF12845">
    <property type="entry name" value="TBD"/>
    <property type="match status" value="1"/>
</dbReference>
<sequence>MLYDNPDEGRGGALQSSRSLDALSDLKLQRLEAELEGARHREEGACHREGELRAELKRLQKEVAKLQEAQRQAQDPPPHCEHCDVEWIKKAGDEQVNLALAYTELTEELGRVRSLAVKQSDLLQHVSQEPGKHPSGFLCN</sequence>
<dbReference type="Proteomes" id="UP000504611">
    <property type="component" value="Unplaced"/>
</dbReference>
<proteinExistence type="predicted"/>
<gene>
    <name evidence="6" type="primary">LOC104944518</name>
</gene>
<dbReference type="RefSeq" id="XP_010768364.1">
    <property type="nucleotide sequence ID" value="XM_010770062.1"/>
</dbReference>
<organism evidence="5 6">
    <name type="scientific">Notothenia coriiceps</name>
    <name type="common">black rockcod</name>
    <dbReference type="NCBI Taxonomy" id="8208"/>
    <lineage>
        <taxon>Eukaryota</taxon>
        <taxon>Metazoa</taxon>
        <taxon>Chordata</taxon>
        <taxon>Craniata</taxon>
        <taxon>Vertebrata</taxon>
        <taxon>Euteleostomi</taxon>
        <taxon>Actinopterygii</taxon>
        <taxon>Neopterygii</taxon>
        <taxon>Teleostei</taxon>
        <taxon>Neoteleostei</taxon>
        <taxon>Acanthomorphata</taxon>
        <taxon>Eupercaria</taxon>
        <taxon>Perciformes</taxon>
        <taxon>Notothenioidei</taxon>
        <taxon>Nototheniidae</taxon>
        <taxon>Notothenia</taxon>
    </lineage>
</organism>
<evidence type="ECO:0000313" key="6">
    <source>
        <dbReference type="RefSeq" id="XP_010768364.1"/>
    </source>
</evidence>
<dbReference type="InterPro" id="IPR051891">
    <property type="entry name" value="TBK1-IKBKE_adapters"/>
</dbReference>
<keyword evidence="5" id="KW-1185">Reference proteome</keyword>
<dbReference type="InterPro" id="IPR024581">
    <property type="entry name" value="TBD"/>
</dbReference>